<dbReference type="Pfam" id="PF17885">
    <property type="entry name" value="Smoa_sbd"/>
    <property type="match status" value="1"/>
</dbReference>
<evidence type="ECO:0000256" key="1">
    <source>
        <dbReference type="SAM" id="SignalP"/>
    </source>
</evidence>
<keyword evidence="3" id="KW-0503">Monooxygenase</keyword>
<dbReference type="Gene3D" id="3.30.9.40">
    <property type="match status" value="1"/>
</dbReference>
<protein>
    <submittedName>
        <fullName evidence="3">Styrene monooxygenase</fullName>
    </submittedName>
</protein>
<dbReference type="Gene3D" id="3.50.50.60">
    <property type="entry name" value="FAD/NAD(P)-binding domain"/>
    <property type="match status" value="1"/>
</dbReference>
<dbReference type="SUPFAM" id="SSF51905">
    <property type="entry name" value="FAD/NAD(P)-binding domain"/>
    <property type="match status" value="1"/>
</dbReference>
<dbReference type="AlphaFoldDB" id="A0A3G3JZQ2"/>
<keyword evidence="4" id="KW-1185">Reference proteome</keyword>
<dbReference type="InterPro" id="IPR041654">
    <property type="entry name" value="StyA_sbd"/>
</dbReference>
<accession>A0A3G3JZQ2</accession>
<dbReference type="EMBL" id="CP033433">
    <property type="protein sequence ID" value="AYQ73351.1"/>
    <property type="molecule type" value="Genomic_DNA"/>
</dbReference>
<dbReference type="GO" id="GO:0004497">
    <property type="term" value="F:monooxygenase activity"/>
    <property type="evidence" value="ECO:0007669"/>
    <property type="project" value="UniProtKB-KW"/>
</dbReference>
<proteinExistence type="predicted"/>
<feature type="domain" description="Styrene monooxygenase StyA putative substrate binding" evidence="2">
    <location>
        <begin position="143"/>
        <end position="250"/>
    </location>
</feature>
<evidence type="ECO:0000313" key="4">
    <source>
        <dbReference type="Proteomes" id="UP000269097"/>
    </source>
</evidence>
<sequence length="402" mass="44610">MSRKKIAVIGAGMAGSTLAYALANDGFCDVQVFVSKDAEEIRKGRIPSTQVHFHPVLEREQRYGMPDYGEAYGIDAIELLMGGQKMFKGRAARQSVTLDQRIYLSALLEGLPGKGVQVRKARLSPNDLPRLAEEFDLIVDASGKIGPLGPFPVNRGISNAPSFPQRVCTAGLFHGIEPDEGHKMSYHILPGLGEMFELTTVTEHGPARSLLLEAVPGSELDRIKGDKGPITFIQEMKELLKAFFPSIYERVDEERFRLVDDQAYTRLAIQPRFHLPYTSVNGTLVLGCGDSVALNDPITGQGANLASFCAEALFDTLKEFADREWNVFLAERYWDRIREMVVKVSEWTNAMMGPPSDSFADLLVRASQSQETADELVNLFLNPIQAHEAFFGISRTELLRNI</sequence>
<evidence type="ECO:0000313" key="3">
    <source>
        <dbReference type="EMBL" id="AYQ73351.1"/>
    </source>
</evidence>
<organism evidence="3 4">
    <name type="scientific">Cohnella candidum</name>
    <dbReference type="NCBI Taxonomy" id="2674991"/>
    <lineage>
        <taxon>Bacteria</taxon>
        <taxon>Bacillati</taxon>
        <taxon>Bacillota</taxon>
        <taxon>Bacilli</taxon>
        <taxon>Bacillales</taxon>
        <taxon>Paenibacillaceae</taxon>
        <taxon>Cohnella</taxon>
    </lineage>
</organism>
<name>A0A3G3JZQ2_9BACL</name>
<feature type="signal peptide" evidence="1">
    <location>
        <begin position="1"/>
        <end position="21"/>
    </location>
</feature>
<keyword evidence="3" id="KW-0560">Oxidoreductase</keyword>
<gene>
    <name evidence="3" type="ORF">EAV92_12685</name>
</gene>
<evidence type="ECO:0000259" key="2">
    <source>
        <dbReference type="Pfam" id="PF17885"/>
    </source>
</evidence>
<dbReference type="InterPro" id="IPR036188">
    <property type="entry name" value="FAD/NAD-bd_sf"/>
</dbReference>
<reference evidence="3 4" key="1">
    <citation type="submission" date="2018-10" db="EMBL/GenBank/DDBJ databases">
        <title>Genome Sequence of Cohnella sp.</title>
        <authorList>
            <person name="Srinivasan S."/>
            <person name="Kim M.K."/>
        </authorList>
    </citation>
    <scope>NUCLEOTIDE SEQUENCE [LARGE SCALE GENOMIC DNA]</scope>
    <source>
        <strain evidence="3 4">18JY8-7</strain>
    </source>
</reference>
<dbReference type="Proteomes" id="UP000269097">
    <property type="component" value="Chromosome"/>
</dbReference>
<dbReference type="RefSeq" id="WP_123041433.1">
    <property type="nucleotide sequence ID" value="NZ_CP033433.1"/>
</dbReference>
<keyword evidence="1" id="KW-0732">Signal</keyword>
<feature type="chain" id="PRO_5038568989" evidence="1">
    <location>
        <begin position="22"/>
        <end position="402"/>
    </location>
</feature>
<dbReference type="KEGG" id="coh:EAV92_12685"/>